<protein>
    <submittedName>
        <fullName evidence="2">Uncharacterized protein</fullName>
    </submittedName>
</protein>
<feature type="chain" id="PRO_5047030942" evidence="1">
    <location>
        <begin position="16"/>
        <end position="68"/>
    </location>
</feature>
<comment type="caution">
    <text evidence="2">The sequence shown here is derived from an EMBL/GenBank/DDBJ whole genome shotgun (WGS) entry which is preliminary data.</text>
</comment>
<name>A0ABW5US73_9BURK</name>
<gene>
    <name evidence="2" type="ORF">ACFSW6_20655</name>
</gene>
<reference evidence="3" key="1">
    <citation type="journal article" date="2019" name="Int. J. Syst. Evol. Microbiol.">
        <title>The Global Catalogue of Microorganisms (GCM) 10K type strain sequencing project: providing services to taxonomists for standard genome sequencing and annotation.</title>
        <authorList>
            <consortium name="The Broad Institute Genomics Platform"/>
            <consortium name="The Broad Institute Genome Sequencing Center for Infectious Disease"/>
            <person name="Wu L."/>
            <person name="Ma J."/>
        </authorList>
    </citation>
    <scope>NUCLEOTIDE SEQUENCE [LARGE SCALE GENOMIC DNA]</scope>
    <source>
        <strain evidence="3">TISTR 1906</strain>
    </source>
</reference>
<sequence length="68" mass="7211">MSIFCWMGFIGPAFAARLQAAIAQARPNAVHNGVAPETAGRQMRIAAHFASLQGLAKPKNPVHSNICP</sequence>
<dbReference type="RefSeq" id="WP_169798036.1">
    <property type="nucleotide sequence ID" value="NZ_BCNT01000001.1"/>
</dbReference>
<dbReference type="EMBL" id="JBHUMV010000011">
    <property type="protein sequence ID" value="MFD2756492.1"/>
    <property type="molecule type" value="Genomic_DNA"/>
</dbReference>
<organism evidence="2 3">
    <name type="scientific">Comamonas terrae</name>
    <dbReference type="NCBI Taxonomy" id="673548"/>
    <lineage>
        <taxon>Bacteria</taxon>
        <taxon>Pseudomonadati</taxon>
        <taxon>Pseudomonadota</taxon>
        <taxon>Betaproteobacteria</taxon>
        <taxon>Burkholderiales</taxon>
        <taxon>Comamonadaceae</taxon>
        <taxon>Comamonas</taxon>
    </lineage>
</organism>
<evidence type="ECO:0000313" key="2">
    <source>
        <dbReference type="EMBL" id="MFD2756492.1"/>
    </source>
</evidence>
<evidence type="ECO:0000256" key="1">
    <source>
        <dbReference type="SAM" id="SignalP"/>
    </source>
</evidence>
<dbReference type="Proteomes" id="UP001597463">
    <property type="component" value="Unassembled WGS sequence"/>
</dbReference>
<feature type="signal peptide" evidence="1">
    <location>
        <begin position="1"/>
        <end position="15"/>
    </location>
</feature>
<accession>A0ABW5US73</accession>
<proteinExistence type="predicted"/>
<keyword evidence="1" id="KW-0732">Signal</keyword>
<keyword evidence="3" id="KW-1185">Reference proteome</keyword>
<evidence type="ECO:0000313" key="3">
    <source>
        <dbReference type="Proteomes" id="UP001597463"/>
    </source>
</evidence>